<dbReference type="Proteomes" id="UP000018144">
    <property type="component" value="Unassembled WGS sequence"/>
</dbReference>
<dbReference type="EMBL" id="HF935215">
    <property type="protein sequence ID" value="CCX04729.1"/>
    <property type="molecule type" value="Genomic_DNA"/>
</dbReference>
<name>U4KYM5_PYROM</name>
<evidence type="ECO:0000313" key="2">
    <source>
        <dbReference type="Proteomes" id="UP000018144"/>
    </source>
</evidence>
<accession>U4KYM5</accession>
<keyword evidence="2" id="KW-1185">Reference proteome</keyword>
<evidence type="ECO:0000313" key="1">
    <source>
        <dbReference type="EMBL" id="CCX04729.1"/>
    </source>
</evidence>
<reference evidence="1 2" key="1">
    <citation type="journal article" date="2013" name="PLoS Genet.">
        <title>The genome and development-dependent transcriptomes of Pyronema confluens: a window into fungal evolution.</title>
        <authorList>
            <person name="Traeger S."/>
            <person name="Altegoer F."/>
            <person name="Freitag M."/>
            <person name="Gabaldon T."/>
            <person name="Kempken F."/>
            <person name="Kumar A."/>
            <person name="Marcet-Houben M."/>
            <person name="Poggeler S."/>
            <person name="Stajich J.E."/>
            <person name="Nowrousian M."/>
        </authorList>
    </citation>
    <scope>NUCLEOTIDE SEQUENCE [LARGE SCALE GENOMIC DNA]</scope>
    <source>
        <strain evidence="2">CBS 100304</strain>
        <tissue evidence="1">Vegetative mycelium</tissue>
    </source>
</reference>
<gene>
    <name evidence="1" type="ORF">PCON_03393</name>
</gene>
<organism evidence="1 2">
    <name type="scientific">Pyronema omphalodes (strain CBS 100304)</name>
    <name type="common">Pyronema confluens</name>
    <dbReference type="NCBI Taxonomy" id="1076935"/>
    <lineage>
        <taxon>Eukaryota</taxon>
        <taxon>Fungi</taxon>
        <taxon>Dikarya</taxon>
        <taxon>Ascomycota</taxon>
        <taxon>Pezizomycotina</taxon>
        <taxon>Pezizomycetes</taxon>
        <taxon>Pezizales</taxon>
        <taxon>Pyronemataceae</taxon>
        <taxon>Pyronema</taxon>
    </lineage>
</organism>
<dbReference type="AlphaFoldDB" id="U4KYM5"/>
<proteinExistence type="predicted"/>
<protein>
    <submittedName>
        <fullName evidence="1">Uncharacterized protein</fullName>
    </submittedName>
</protein>
<sequence>MNTPAGSDVKRSSGVGQQSLFDLVVITGQPSVTPWVNEQHFSTGRCIAKSRPGICGKPHDGSEQRGNYRFSGFCVTESLVR</sequence>